<proteinExistence type="predicted"/>
<gene>
    <name evidence="2" type="ORF">CCMP2556_LOCUS35917</name>
</gene>
<name>A0ABP0PB75_9DINO</name>
<evidence type="ECO:0000313" key="2">
    <source>
        <dbReference type="EMBL" id="CAK9073006.1"/>
    </source>
</evidence>
<keyword evidence="1" id="KW-0812">Transmembrane</keyword>
<dbReference type="Proteomes" id="UP001642484">
    <property type="component" value="Unassembled WGS sequence"/>
</dbReference>
<keyword evidence="1" id="KW-0472">Membrane</keyword>
<protein>
    <submittedName>
        <fullName evidence="2">Uncharacterized protein</fullName>
    </submittedName>
</protein>
<accession>A0ABP0PB75</accession>
<keyword evidence="1" id="KW-1133">Transmembrane helix</keyword>
<organism evidence="2 3">
    <name type="scientific">Durusdinium trenchii</name>
    <dbReference type="NCBI Taxonomy" id="1381693"/>
    <lineage>
        <taxon>Eukaryota</taxon>
        <taxon>Sar</taxon>
        <taxon>Alveolata</taxon>
        <taxon>Dinophyceae</taxon>
        <taxon>Suessiales</taxon>
        <taxon>Symbiodiniaceae</taxon>
        <taxon>Durusdinium</taxon>
    </lineage>
</organism>
<reference evidence="2 3" key="1">
    <citation type="submission" date="2024-02" db="EMBL/GenBank/DDBJ databases">
        <authorList>
            <person name="Chen Y."/>
            <person name="Shah S."/>
            <person name="Dougan E. K."/>
            <person name="Thang M."/>
            <person name="Chan C."/>
        </authorList>
    </citation>
    <scope>NUCLEOTIDE SEQUENCE [LARGE SCALE GENOMIC DNA]</scope>
</reference>
<sequence length="472" mass="52577">MARPWLLLAGLSAFMGSVSMVLYMGHLTLWSGRRSSGRRSKATSKTPLLAKTSEKRLLAMHIIEQFGGASSSLLQLLLLAQRSSRRAVLPGVDARSNDGSVLKSFDHRHVEDLDHFLDLSALAPKTGTGNGTRSRPPISFRSHLATFGARLDAVMIFVNPPERRKGPFSNLTKQLTQKLNEGQRLVVNCSWIWTACLRHPTTCSKIFMVGRYDFRGLETWSLAPHAPVLCFGHDFVQKNSSVGAWLEKNLQEKALVAILNWVGVRPTPSCEPLRLCSTISDARGTKPSLESHIRENLKLSSTVHRYAAQFLAEHQLQSYNAVQMRAEMVLHHRYLSASCNDSGVYTWFSSLKELFSNKETWFRARDLKKGGSSTLQWFDNQSRNTLMRLEAEVWQSSPATFLDYDCTSLSPVMCLLVDVALLSGAERLVLLGGSGGVAALVRTERLRRRKPLESIIHSMLHSEGCSPSMPNG</sequence>
<evidence type="ECO:0000313" key="3">
    <source>
        <dbReference type="Proteomes" id="UP001642484"/>
    </source>
</evidence>
<keyword evidence="3" id="KW-1185">Reference proteome</keyword>
<feature type="transmembrane region" description="Helical" evidence="1">
    <location>
        <begin position="6"/>
        <end position="30"/>
    </location>
</feature>
<evidence type="ECO:0000256" key="1">
    <source>
        <dbReference type="SAM" id="Phobius"/>
    </source>
</evidence>
<comment type="caution">
    <text evidence="2">The sequence shown here is derived from an EMBL/GenBank/DDBJ whole genome shotgun (WGS) entry which is preliminary data.</text>
</comment>
<dbReference type="EMBL" id="CAXAMN010022818">
    <property type="protein sequence ID" value="CAK9073006.1"/>
    <property type="molecule type" value="Genomic_DNA"/>
</dbReference>